<feature type="region of interest" description="Disordered" evidence="1">
    <location>
        <begin position="34"/>
        <end position="54"/>
    </location>
</feature>
<keyword evidence="4" id="KW-1185">Reference proteome</keyword>
<name>A0A1G8BBJ4_9MICO</name>
<evidence type="ECO:0000313" key="4">
    <source>
        <dbReference type="Proteomes" id="UP000198822"/>
    </source>
</evidence>
<dbReference type="AlphaFoldDB" id="A0A1G8BBJ4"/>
<feature type="signal peptide" evidence="2">
    <location>
        <begin position="1"/>
        <end position="32"/>
    </location>
</feature>
<dbReference type="OrthoDB" id="5182048at2"/>
<feature type="compositionally biased region" description="Low complexity" evidence="1">
    <location>
        <begin position="34"/>
        <end position="51"/>
    </location>
</feature>
<gene>
    <name evidence="3" type="ORF">SAMN04489720_0855</name>
</gene>
<dbReference type="PROSITE" id="PS51257">
    <property type="entry name" value="PROKAR_LIPOPROTEIN"/>
    <property type="match status" value="1"/>
</dbReference>
<evidence type="ECO:0000256" key="2">
    <source>
        <dbReference type="SAM" id="SignalP"/>
    </source>
</evidence>
<evidence type="ECO:0008006" key="5">
    <source>
        <dbReference type="Google" id="ProtNLM"/>
    </source>
</evidence>
<organism evidence="3 4">
    <name type="scientific">Agrococcus jejuensis</name>
    <dbReference type="NCBI Taxonomy" id="399736"/>
    <lineage>
        <taxon>Bacteria</taxon>
        <taxon>Bacillati</taxon>
        <taxon>Actinomycetota</taxon>
        <taxon>Actinomycetes</taxon>
        <taxon>Micrococcales</taxon>
        <taxon>Microbacteriaceae</taxon>
        <taxon>Agrococcus</taxon>
    </lineage>
</organism>
<evidence type="ECO:0000256" key="1">
    <source>
        <dbReference type="SAM" id="MobiDB-lite"/>
    </source>
</evidence>
<dbReference type="EMBL" id="LT629695">
    <property type="protein sequence ID" value="SDH30548.1"/>
    <property type="molecule type" value="Genomic_DNA"/>
</dbReference>
<accession>A0A1G8BBJ4</accession>
<sequence length="235" mass="23776">MKIMNSTLGKTTLGVLAAGALAFSLAACSTPAAEEPAESSSSASPESTEAPDPTAVIDELGGVDTQVTLDQGFLDAITSLGLTPGVVGTATLTDGVLAFPITGGNVEYWDPDLGYRPYVQGSIEHDGSGISLSAGGTTVELTDFRIDPGTSELFGTVTANGEEVGQDILIFSLNGRTLNPLQEGPNGEAILQGTEVYVSEDAAALLNDTFGTDAVVGGRDGLLVGVAQITAVPAE</sequence>
<evidence type="ECO:0000313" key="3">
    <source>
        <dbReference type="EMBL" id="SDH30548.1"/>
    </source>
</evidence>
<feature type="chain" id="PRO_5009243035" description="Htaa protein" evidence="2">
    <location>
        <begin position="33"/>
        <end position="235"/>
    </location>
</feature>
<proteinExistence type="predicted"/>
<reference evidence="4" key="1">
    <citation type="submission" date="2016-10" db="EMBL/GenBank/DDBJ databases">
        <authorList>
            <person name="Varghese N."/>
            <person name="Submissions S."/>
        </authorList>
    </citation>
    <scope>NUCLEOTIDE SEQUENCE [LARGE SCALE GENOMIC DNA]</scope>
    <source>
        <strain evidence="4">DSM 22002</strain>
    </source>
</reference>
<keyword evidence="2" id="KW-0732">Signal</keyword>
<protein>
    <recommendedName>
        <fullName evidence="5">Htaa protein</fullName>
    </recommendedName>
</protein>
<dbReference type="Proteomes" id="UP000198822">
    <property type="component" value="Chromosome I"/>
</dbReference>
<dbReference type="STRING" id="399736.SAMN04489720_0855"/>